<evidence type="ECO:0000313" key="2">
    <source>
        <dbReference type="Proteomes" id="UP000222975"/>
    </source>
</evidence>
<dbReference type="EMBL" id="KU886223">
    <property type="protein sequence ID" value="ANH51712.1"/>
    <property type="molecule type" value="Genomic_DNA"/>
</dbReference>
<sequence>MQSYHWRDLLSMSEEQIWQLDPAINNPIIEVVAEDATFKIPARQVIGSWYCWPFQKLYRNMVLCKRHFITAFRLSNKTILGIMTNGYRDYDAMMNGTILDVVALNSLIAKTANRINNAFVTKIPEYVTTSGMKQYIEIVDDPEFKAIRDAMEPNQNSIRDGYDASLKLLMDPKKYVGNQVAEYVKQGSASAGQALQCLVVRGYLTDHNSRIFVKPVMGNYVEGLGKFYDSFVESRSATKAALFTKKPLEDSEWFNRKMQLVAQAVQKIHLGEDCGSTITVPIVMRRGWASAMAGTYYLDDDGSYKMITEEDKHLENRLLNIRSPMYCNHPDRTGICERCYGKLAVSIPYFNVEGKVGDNQVIVGHVSATEIGEDLSQKMLSTKHLDTSSTVDPFAIRRADALYVKPGLRENAIRLNPRLRNEKVTMKVSFDKTTALSDIAVAENLDEVATRVSGFNEIVLEFEREDGGKESIPINTTQGSRQGQFTVDFLRYLQRVSWTSADKDYISIRLDQFEYDCDVVELPLVHEDMMAYQKQIESYIRFSKESANWKNKFVTPDEVGVVLDEFFSLLRQRLGVNIVHAQIMLYSVMTMDPAKGDYRLPRAYEPRQFSSYHECIEYRSLSVQLVYQEQAAVMLKPSTFLNDKRQPHPMDEIFK</sequence>
<reference evidence="2" key="1">
    <citation type="submission" date="2016-03" db="EMBL/GenBank/DDBJ databases">
        <authorList>
            <person name="Sharma R."/>
            <person name="Simister A.R."/>
            <person name="Berg J.A."/>
            <person name="Jensen G.L."/>
            <person name="Keele B.R."/>
            <person name="Ward M.E.H."/>
            <person name="Breakwell D.P."/>
            <person name="Hope S."/>
            <person name="Grose J.H."/>
        </authorList>
    </citation>
    <scope>NUCLEOTIDE SEQUENCE [LARGE SCALE GENOMIC DNA]</scope>
</reference>
<evidence type="ECO:0000313" key="1">
    <source>
        <dbReference type="EMBL" id="ANH51712.1"/>
    </source>
</evidence>
<gene>
    <name evidence="1" type="ORF">SIMMY50_254</name>
</gene>
<dbReference type="Proteomes" id="UP000222975">
    <property type="component" value="Segment"/>
</dbReference>
<organism evidence="1 2">
    <name type="scientific">Erwinia phage vB_EamM_Simmy50</name>
    <dbReference type="NCBI Taxonomy" id="1815988"/>
    <lineage>
        <taxon>Viruses</taxon>
        <taxon>Duplodnaviria</taxon>
        <taxon>Heunggongvirae</taxon>
        <taxon>Uroviricota</taxon>
        <taxon>Caudoviricetes</taxon>
        <taxon>Chimalliviridae</taxon>
        <taxon>Agricanvirus</taxon>
        <taxon>Agricanvirus simmy50</taxon>
    </lineage>
</organism>
<keyword evidence="2" id="KW-1185">Reference proteome</keyword>
<dbReference type="SUPFAM" id="SSF64484">
    <property type="entry name" value="beta and beta-prime subunits of DNA dependent RNA-polymerase"/>
    <property type="match status" value="1"/>
</dbReference>
<protein>
    <submittedName>
        <fullName evidence="1">Putative DNA directed RNA polymerase beta subunit</fullName>
    </submittedName>
</protein>
<name>A0A173GDH8_9CAUD</name>
<accession>A0A173GDH8</accession>
<proteinExistence type="predicted"/>